<dbReference type="GO" id="GO:0016192">
    <property type="term" value="P:vesicle-mediated transport"/>
    <property type="evidence" value="ECO:0007669"/>
    <property type="project" value="InterPro"/>
</dbReference>
<reference evidence="12 13" key="1">
    <citation type="journal article" date="2021" name="Nat. Plants">
        <title>The Taxus genome provides insights into paclitaxel biosynthesis.</title>
        <authorList>
            <person name="Xiong X."/>
            <person name="Gou J."/>
            <person name="Liao Q."/>
            <person name="Li Y."/>
            <person name="Zhou Q."/>
            <person name="Bi G."/>
            <person name="Li C."/>
            <person name="Du R."/>
            <person name="Wang X."/>
            <person name="Sun T."/>
            <person name="Guo L."/>
            <person name="Liang H."/>
            <person name="Lu P."/>
            <person name="Wu Y."/>
            <person name="Zhang Z."/>
            <person name="Ro D.K."/>
            <person name="Shang Y."/>
            <person name="Huang S."/>
            <person name="Yan J."/>
        </authorList>
    </citation>
    <scope>NUCLEOTIDE SEQUENCE [LARGE SCALE GENOMIC DNA]</scope>
    <source>
        <strain evidence="12">Ta-2019</strain>
    </source>
</reference>
<name>A0AA38LM99_TAXCH</name>
<evidence type="ECO:0000256" key="6">
    <source>
        <dbReference type="ARBA" id="ARBA00023136"/>
    </source>
</evidence>
<dbReference type="PROSITE" id="PS50892">
    <property type="entry name" value="V_SNARE"/>
    <property type="match status" value="1"/>
</dbReference>
<evidence type="ECO:0000259" key="10">
    <source>
        <dbReference type="PROSITE" id="PS50859"/>
    </source>
</evidence>
<dbReference type="GO" id="GO:0012505">
    <property type="term" value="C:endomembrane system"/>
    <property type="evidence" value="ECO:0007669"/>
    <property type="project" value="UniProtKB-SubCell"/>
</dbReference>
<dbReference type="PROSITE" id="PS50859">
    <property type="entry name" value="LONGIN"/>
    <property type="match status" value="1"/>
</dbReference>
<comment type="caution">
    <text evidence="12">The sequence shown here is derived from an EMBL/GenBank/DDBJ whole genome shotgun (WGS) entry which is preliminary data.</text>
</comment>
<keyword evidence="5" id="KW-1133">Transmembrane helix</keyword>
<keyword evidence="2" id="KW-0813">Transport</keyword>
<dbReference type="InterPro" id="IPR042855">
    <property type="entry name" value="V_SNARE_CC"/>
</dbReference>
<dbReference type="SMART" id="SM01270">
    <property type="entry name" value="Longin"/>
    <property type="match status" value="1"/>
</dbReference>
<dbReference type="PANTHER" id="PTHR21136">
    <property type="entry name" value="SNARE PROTEINS"/>
    <property type="match status" value="1"/>
</dbReference>
<evidence type="ECO:0000256" key="5">
    <source>
        <dbReference type="ARBA" id="ARBA00022989"/>
    </source>
</evidence>
<dbReference type="Pfam" id="PF13774">
    <property type="entry name" value="Longin"/>
    <property type="match status" value="1"/>
</dbReference>
<keyword evidence="3" id="KW-0812">Transmembrane</keyword>
<evidence type="ECO:0008006" key="14">
    <source>
        <dbReference type="Google" id="ProtNLM"/>
    </source>
</evidence>
<dbReference type="FunFam" id="3.30.450.50:FF:000014">
    <property type="entry name" value="vesicle-associated membrane protein 727"/>
    <property type="match status" value="1"/>
</dbReference>
<dbReference type="CDD" id="cd14824">
    <property type="entry name" value="Longin"/>
    <property type="match status" value="1"/>
</dbReference>
<comment type="similarity">
    <text evidence="1">Belongs to the synaptobrevin family.</text>
</comment>
<dbReference type="GO" id="GO:0005737">
    <property type="term" value="C:cytoplasm"/>
    <property type="evidence" value="ECO:0007669"/>
    <property type="project" value="UniProtKB-ARBA"/>
</dbReference>
<dbReference type="PROSITE" id="PS00417">
    <property type="entry name" value="SYNAPTOBREVIN"/>
    <property type="match status" value="1"/>
</dbReference>
<dbReference type="InterPro" id="IPR011012">
    <property type="entry name" value="Longin-like_dom_sf"/>
</dbReference>
<dbReference type="PRINTS" id="PR00219">
    <property type="entry name" value="SYNAPTOBREVN"/>
</dbReference>
<evidence type="ECO:0000256" key="8">
    <source>
        <dbReference type="ARBA" id="ARBA00046280"/>
    </source>
</evidence>
<feature type="domain" description="V-SNARE coiled-coil homology" evidence="11">
    <location>
        <begin position="183"/>
        <end position="225"/>
    </location>
</feature>
<dbReference type="CDD" id="cd15843">
    <property type="entry name" value="R-SNARE"/>
    <property type="match status" value="1"/>
</dbReference>
<evidence type="ECO:0000256" key="2">
    <source>
        <dbReference type="ARBA" id="ARBA00022448"/>
    </source>
</evidence>
<dbReference type="EMBL" id="JAHRHJ020000002">
    <property type="protein sequence ID" value="KAH9327470.1"/>
    <property type="molecule type" value="Genomic_DNA"/>
</dbReference>
<keyword evidence="13" id="KW-1185">Reference proteome</keyword>
<organism evidence="12 13">
    <name type="scientific">Taxus chinensis</name>
    <name type="common">Chinese yew</name>
    <name type="synonym">Taxus wallichiana var. chinensis</name>
    <dbReference type="NCBI Taxonomy" id="29808"/>
    <lineage>
        <taxon>Eukaryota</taxon>
        <taxon>Viridiplantae</taxon>
        <taxon>Streptophyta</taxon>
        <taxon>Embryophyta</taxon>
        <taxon>Tracheophyta</taxon>
        <taxon>Spermatophyta</taxon>
        <taxon>Pinopsida</taxon>
        <taxon>Pinidae</taxon>
        <taxon>Conifers II</taxon>
        <taxon>Cupressales</taxon>
        <taxon>Taxaceae</taxon>
        <taxon>Taxus</taxon>
    </lineage>
</organism>
<dbReference type="GO" id="GO:0015031">
    <property type="term" value="P:protein transport"/>
    <property type="evidence" value="ECO:0007669"/>
    <property type="project" value="UniProtKB-KW"/>
</dbReference>
<dbReference type="GO" id="GO:0016020">
    <property type="term" value="C:membrane"/>
    <property type="evidence" value="ECO:0007669"/>
    <property type="project" value="InterPro"/>
</dbReference>
<evidence type="ECO:0000256" key="9">
    <source>
        <dbReference type="PROSITE-ProRule" id="PRU00290"/>
    </source>
</evidence>
<dbReference type="Pfam" id="PF00957">
    <property type="entry name" value="Synaptobrevin"/>
    <property type="match status" value="1"/>
</dbReference>
<dbReference type="Gene3D" id="3.30.450.50">
    <property type="entry name" value="Longin domain"/>
    <property type="match status" value="1"/>
</dbReference>
<evidence type="ECO:0000256" key="4">
    <source>
        <dbReference type="ARBA" id="ARBA00022927"/>
    </source>
</evidence>
<feature type="domain" description="Longin" evidence="10">
    <location>
        <begin position="63"/>
        <end position="167"/>
    </location>
</feature>
<dbReference type="SUPFAM" id="SSF58038">
    <property type="entry name" value="SNARE fusion complex"/>
    <property type="match status" value="1"/>
</dbReference>
<dbReference type="InterPro" id="IPR010908">
    <property type="entry name" value="Longin_dom"/>
</dbReference>
<keyword evidence="6" id="KW-0472">Membrane</keyword>
<comment type="subcellular location">
    <subcellularLocation>
        <location evidence="8">Endomembrane system</location>
        <topology evidence="8">Single-pass type IV membrane protein</topology>
    </subcellularLocation>
</comment>
<dbReference type="PANTHER" id="PTHR21136:SF168">
    <property type="entry name" value="VESICLE-ASSOCIATED MEMBRANE PROTEIN 9"/>
    <property type="match status" value="1"/>
</dbReference>
<protein>
    <recommendedName>
        <fullName evidence="14">Longin domain-containing protein</fullName>
    </recommendedName>
</protein>
<evidence type="ECO:0000256" key="1">
    <source>
        <dbReference type="ARBA" id="ARBA00008025"/>
    </source>
</evidence>
<dbReference type="InterPro" id="IPR001388">
    <property type="entry name" value="Synaptobrevin-like"/>
</dbReference>
<evidence type="ECO:0000313" key="13">
    <source>
        <dbReference type="Proteomes" id="UP000824469"/>
    </source>
</evidence>
<dbReference type="AlphaFoldDB" id="A0AA38LM99"/>
<feature type="non-terminal residue" evidence="12">
    <location>
        <position position="225"/>
    </location>
</feature>
<keyword evidence="9" id="KW-0175">Coiled coil</keyword>
<comment type="function">
    <text evidence="7">Involved in the targeting and/or fusion of transport vesicles to their target membrane.</text>
</comment>
<dbReference type="SUPFAM" id="SSF64356">
    <property type="entry name" value="SNARE-like"/>
    <property type="match status" value="1"/>
</dbReference>
<dbReference type="Gene3D" id="1.20.5.110">
    <property type="match status" value="1"/>
</dbReference>
<dbReference type="Proteomes" id="UP000824469">
    <property type="component" value="Unassembled WGS sequence"/>
</dbReference>
<evidence type="ECO:0000256" key="7">
    <source>
        <dbReference type="ARBA" id="ARBA00037493"/>
    </source>
</evidence>
<gene>
    <name evidence="12" type="ORF">KI387_007648</name>
</gene>
<accession>A0AA38LM99</accession>
<sequence length="225" mass="25692">RYFLQQKYDNNFHATAAFFASIVRFELATGSPHNSSVLSILPQVRKELKSSKTMGQQSLIYCFVSRGTVILAEHTEFSGNFASIAYQCLEKLPTTNNKFTYSCDRHTFNYLVEDGFTYGVVAEESFGQQVPMAFLERIKDDFKKRYSGGRAEIAIANSLKKEFGPKLKEHMDYCVEHPEEISKVSRVKAQVAEVKGVMMENIDKVIEREVKLSVLVDKTDNLRFQ</sequence>
<proteinExistence type="inferred from homology"/>
<evidence type="ECO:0000313" key="12">
    <source>
        <dbReference type="EMBL" id="KAH9327470.1"/>
    </source>
</evidence>
<dbReference type="OMA" id="DYCVEHP"/>
<evidence type="ECO:0000256" key="3">
    <source>
        <dbReference type="ARBA" id="ARBA00022692"/>
    </source>
</evidence>
<keyword evidence="4" id="KW-0653">Protein transport</keyword>
<dbReference type="InterPro" id="IPR051097">
    <property type="entry name" value="Synaptobrevin-like_transport"/>
</dbReference>
<evidence type="ECO:0000259" key="11">
    <source>
        <dbReference type="PROSITE" id="PS50892"/>
    </source>
</evidence>
<feature type="non-terminal residue" evidence="12">
    <location>
        <position position="1"/>
    </location>
</feature>